<protein>
    <submittedName>
        <fullName evidence="5">RimJ/RimL family protein N-acetyltransferase</fullName>
    </submittedName>
</protein>
<dbReference type="PROSITE" id="PS51186">
    <property type="entry name" value="GNAT"/>
    <property type="match status" value="1"/>
</dbReference>
<dbReference type="SUPFAM" id="SSF55729">
    <property type="entry name" value="Acyl-CoA N-acyltransferases (Nat)"/>
    <property type="match status" value="1"/>
</dbReference>
<dbReference type="InterPro" id="IPR051531">
    <property type="entry name" value="N-acetyltransferase"/>
</dbReference>
<dbReference type="PANTHER" id="PTHR43792:SF8">
    <property type="entry name" value="[RIBOSOMAL PROTEIN US5]-ALANINE N-ACETYLTRANSFERASE"/>
    <property type="match status" value="1"/>
</dbReference>
<keyword evidence="1" id="KW-0808">Transferase</keyword>
<evidence type="ECO:0000259" key="4">
    <source>
        <dbReference type="PROSITE" id="PS51186"/>
    </source>
</evidence>
<evidence type="ECO:0000256" key="1">
    <source>
        <dbReference type="ARBA" id="ARBA00022679"/>
    </source>
</evidence>
<dbReference type="CDD" id="cd04301">
    <property type="entry name" value="NAT_SF"/>
    <property type="match status" value="1"/>
</dbReference>
<name>A0AAE4BUW8_9BACT</name>
<dbReference type="InterPro" id="IPR016181">
    <property type="entry name" value="Acyl_CoA_acyltransferase"/>
</dbReference>
<dbReference type="GO" id="GO:0016747">
    <property type="term" value="F:acyltransferase activity, transferring groups other than amino-acyl groups"/>
    <property type="evidence" value="ECO:0007669"/>
    <property type="project" value="InterPro"/>
</dbReference>
<dbReference type="EMBL" id="JAVDQD010000006">
    <property type="protein sequence ID" value="MDR6241198.1"/>
    <property type="molecule type" value="Genomic_DNA"/>
</dbReference>
<sequence>MIEFKPFTIDYAAEYSSIRNVPEVLDNGYDRTPNPFTEKDAVEYITKEIGKSPSERFFIFWNGKLAGEIGISIQEDVFRLNAEIGYFVGKEFWGQGIASKAVERMTAYAFDKFNIVRIVAGVFDFNKSSMKVLEKNGYYLECIRKNAVIKNGKIFDDYIWVKLKDETPIANN</sequence>
<accession>A0AAE4BUW8</accession>
<dbReference type="AlphaFoldDB" id="A0AAE4BUW8"/>
<dbReference type="Gene3D" id="3.40.630.30">
    <property type="match status" value="1"/>
</dbReference>
<evidence type="ECO:0000313" key="6">
    <source>
        <dbReference type="Proteomes" id="UP001185092"/>
    </source>
</evidence>
<organism evidence="5 6">
    <name type="scientific">Aureibacter tunicatorum</name>
    <dbReference type="NCBI Taxonomy" id="866807"/>
    <lineage>
        <taxon>Bacteria</taxon>
        <taxon>Pseudomonadati</taxon>
        <taxon>Bacteroidota</taxon>
        <taxon>Cytophagia</taxon>
        <taxon>Cytophagales</taxon>
        <taxon>Persicobacteraceae</taxon>
        <taxon>Aureibacter</taxon>
    </lineage>
</organism>
<evidence type="ECO:0000313" key="5">
    <source>
        <dbReference type="EMBL" id="MDR6241198.1"/>
    </source>
</evidence>
<keyword evidence="6" id="KW-1185">Reference proteome</keyword>
<feature type="domain" description="N-acetyltransferase" evidence="4">
    <location>
        <begin position="16"/>
        <end position="165"/>
    </location>
</feature>
<gene>
    <name evidence="5" type="ORF">HNQ88_004274</name>
</gene>
<dbReference type="RefSeq" id="WP_309941781.1">
    <property type="nucleotide sequence ID" value="NZ_AP025305.1"/>
</dbReference>
<evidence type="ECO:0000256" key="2">
    <source>
        <dbReference type="ARBA" id="ARBA00023315"/>
    </source>
</evidence>
<dbReference type="Pfam" id="PF13302">
    <property type="entry name" value="Acetyltransf_3"/>
    <property type="match status" value="1"/>
</dbReference>
<comment type="caution">
    <text evidence="5">The sequence shown here is derived from an EMBL/GenBank/DDBJ whole genome shotgun (WGS) entry which is preliminary data.</text>
</comment>
<keyword evidence="2" id="KW-0012">Acyltransferase</keyword>
<dbReference type="Proteomes" id="UP001185092">
    <property type="component" value="Unassembled WGS sequence"/>
</dbReference>
<comment type="similarity">
    <text evidence="3">Belongs to the acetyltransferase family. RimJ subfamily.</text>
</comment>
<reference evidence="5" key="1">
    <citation type="submission" date="2023-07" db="EMBL/GenBank/DDBJ databases">
        <title>Genomic Encyclopedia of Type Strains, Phase IV (KMG-IV): sequencing the most valuable type-strain genomes for metagenomic binning, comparative biology and taxonomic classification.</title>
        <authorList>
            <person name="Goeker M."/>
        </authorList>
    </citation>
    <scope>NUCLEOTIDE SEQUENCE</scope>
    <source>
        <strain evidence="5">DSM 26174</strain>
    </source>
</reference>
<dbReference type="InterPro" id="IPR000182">
    <property type="entry name" value="GNAT_dom"/>
</dbReference>
<dbReference type="PANTHER" id="PTHR43792">
    <property type="entry name" value="GNAT FAMILY, PUTATIVE (AFU_ORTHOLOGUE AFUA_3G00765)-RELATED-RELATED"/>
    <property type="match status" value="1"/>
</dbReference>
<proteinExistence type="inferred from homology"/>
<evidence type="ECO:0000256" key="3">
    <source>
        <dbReference type="ARBA" id="ARBA00038502"/>
    </source>
</evidence>